<gene>
    <name evidence="1" type="ORF">GCK32_013203</name>
</gene>
<reference evidence="1 2" key="1">
    <citation type="submission" date="2019-10" db="EMBL/GenBank/DDBJ databases">
        <title>Assembly and Annotation for the nematode Trichostrongylus colubriformis.</title>
        <authorList>
            <person name="Martin J."/>
        </authorList>
    </citation>
    <scope>NUCLEOTIDE SEQUENCE [LARGE SCALE GENOMIC DNA]</scope>
    <source>
        <strain evidence="1">G859</strain>
        <tissue evidence="1">Whole worm</tissue>
    </source>
</reference>
<name>A0AAN8FQ06_TRICO</name>
<evidence type="ECO:0000313" key="2">
    <source>
        <dbReference type="Proteomes" id="UP001331761"/>
    </source>
</evidence>
<dbReference type="Proteomes" id="UP001331761">
    <property type="component" value="Unassembled WGS sequence"/>
</dbReference>
<accession>A0AAN8FQ06</accession>
<keyword evidence="2" id="KW-1185">Reference proteome</keyword>
<proteinExistence type="predicted"/>
<protein>
    <submittedName>
        <fullName evidence="1">Uncharacterized protein</fullName>
    </submittedName>
</protein>
<dbReference type="EMBL" id="WIXE01005797">
    <property type="protein sequence ID" value="KAK5981870.1"/>
    <property type="molecule type" value="Genomic_DNA"/>
</dbReference>
<sequence length="114" mass="12992">MMIHRNGPSVLTIQPRNLARQWMKPLSGLQLQDRLPSTLKRTDSFMKQVKDSIVKDDAPTLTKLHALHSMTLQGLTNRRDANDIRQSKEDFEQSKTLIFSSGALLDNDHNIDIP</sequence>
<evidence type="ECO:0000313" key="1">
    <source>
        <dbReference type="EMBL" id="KAK5981870.1"/>
    </source>
</evidence>
<organism evidence="1 2">
    <name type="scientific">Trichostrongylus colubriformis</name>
    <name type="common">Black scour worm</name>
    <dbReference type="NCBI Taxonomy" id="6319"/>
    <lineage>
        <taxon>Eukaryota</taxon>
        <taxon>Metazoa</taxon>
        <taxon>Ecdysozoa</taxon>
        <taxon>Nematoda</taxon>
        <taxon>Chromadorea</taxon>
        <taxon>Rhabditida</taxon>
        <taxon>Rhabditina</taxon>
        <taxon>Rhabditomorpha</taxon>
        <taxon>Strongyloidea</taxon>
        <taxon>Trichostrongylidae</taxon>
        <taxon>Trichostrongylus</taxon>
    </lineage>
</organism>
<dbReference type="AlphaFoldDB" id="A0AAN8FQ06"/>
<comment type="caution">
    <text evidence="1">The sequence shown here is derived from an EMBL/GenBank/DDBJ whole genome shotgun (WGS) entry which is preliminary data.</text>
</comment>